<keyword evidence="1" id="KW-0732">Signal</keyword>
<gene>
    <name evidence="2" type="ORF">EUGRSUZ_B00831</name>
</gene>
<proteinExistence type="predicted"/>
<dbReference type="EMBL" id="KK198754">
    <property type="protein sequence ID" value="KCW83947.1"/>
    <property type="molecule type" value="Genomic_DNA"/>
</dbReference>
<evidence type="ECO:0008006" key="3">
    <source>
        <dbReference type="Google" id="ProtNLM"/>
    </source>
</evidence>
<accession>A0A059D053</accession>
<dbReference type="Gramene" id="KCW83947">
    <property type="protein sequence ID" value="KCW83947"/>
    <property type="gene ID" value="EUGRSUZ_B00831"/>
</dbReference>
<organism evidence="2">
    <name type="scientific">Eucalyptus grandis</name>
    <name type="common">Flooded gum</name>
    <dbReference type="NCBI Taxonomy" id="71139"/>
    <lineage>
        <taxon>Eukaryota</taxon>
        <taxon>Viridiplantae</taxon>
        <taxon>Streptophyta</taxon>
        <taxon>Embryophyta</taxon>
        <taxon>Tracheophyta</taxon>
        <taxon>Spermatophyta</taxon>
        <taxon>Magnoliopsida</taxon>
        <taxon>eudicotyledons</taxon>
        <taxon>Gunneridae</taxon>
        <taxon>Pentapetalae</taxon>
        <taxon>rosids</taxon>
        <taxon>malvids</taxon>
        <taxon>Myrtales</taxon>
        <taxon>Myrtaceae</taxon>
        <taxon>Myrtoideae</taxon>
        <taxon>Eucalypteae</taxon>
        <taxon>Eucalyptus</taxon>
    </lineage>
</organism>
<feature type="chain" id="PRO_5001570364" description="Secreted protein" evidence="1">
    <location>
        <begin position="21"/>
        <end position="73"/>
    </location>
</feature>
<dbReference type="InParanoid" id="A0A059D053"/>
<name>A0A059D053_EUCGR</name>
<protein>
    <recommendedName>
        <fullName evidence="3">Secreted protein</fullName>
    </recommendedName>
</protein>
<dbReference type="AlphaFoldDB" id="A0A059D053"/>
<sequence>MRAHVHILLLLRLLWLRGQRRQMIRRRGQGVAGIRRLRDRGLVGRVGRVGRAERPAPLFLEPSVSLIFVVHGP</sequence>
<evidence type="ECO:0000313" key="2">
    <source>
        <dbReference type="EMBL" id="KCW83947.1"/>
    </source>
</evidence>
<feature type="signal peptide" evidence="1">
    <location>
        <begin position="1"/>
        <end position="20"/>
    </location>
</feature>
<evidence type="ECO:0000256" key="1">
    <source>
        <dbReference type="SAM" id="SignalP"/>
    </source>
</evidence>
<reference evidence="2" key="1">
    <citation type="submission" date="2013-07" db="EMBL/GenBank/DDBJ databases">
        <title>The genome of Eucalyptus grandis.</title>
        <authorList>
            <person name="Schmutz J."/>
            <person name="Hayes R."/>
            <person name="Myburg A."/>
            <person name="Tuskan G."/>
            <person name="Grattapaglia D."/>
            <person name="Rokhsar D.S."/>
        </authorList>
    </citation>
    <scope>NUCLEOTIDE SEQUENCE</scope>
    <source>
        <tissue evidence="2">Leaf extractions</tissue>
    </source>
</reference>